<dbReference type="InterPro" id="IPR042099">
    <property type="entry name" value="ANL_N_sf"/>
</dbReference>
<protein>
    <submittedName>
        <fullName evidence="5">Long-chain-fatty-acid--CoA ligase</fullName>
    </submittedName>
</protein>
<dbReference type="RefSeq" id="WP_104371502.1">
    <property type="nucleotide sequence ID" value="NZ_BFAV01000073.1"/>
</dbReference>
<gene>
    <name evidence="5" type="ORF">DCCM_2150</name>
</gene>
<proteinExistence type="inferred from homology"/>
<sequence>MTGTGVDNFEYYPQGVPRSLDYPDISVYQLLERSEGKYPDNTATIFMGGKMTFRQLKNKVDRFAAALHHIGIKKGDRVVIMLPNCPQAVISYYAVLRLGAVAVMTNPLYMERELSHQLRDADSETIIFLDLLYPKINKVKDDTPLKNFIVTGIKDFLPFPLNLIYPFKAKKDGQWVDIPAGQGITGFKSLIDKYPPNPPAVDINPKEDLALLQYTGGTTGLSKGAMLTHGNLVANVMQVSAWWPEVRQGKEILLAALPFFHVYGMTVAMNFCVYNAAAMILVPRFEINNVLKLIQKYRATLFPGAPTMYVAVNSHPEIKKYDLSSIRLCLSGAAPLPVEVRDKFEEITGGRLLEGYGLTETSPVTHSNPVNDQRYVGSIGFPLPDTRCKLVDIETGQDEVGPGQPGELCIYGPQVMKGYWNMPEETAKCLQNGWLHTGDIAQVDDKGLYYIVDRKKDLVIAGGYNIYPREVEEVLYEHPKVKEAVVAGVPDKYRGETLKAYIILKDNETASDQEIIKFCQERLAKYKVPKKIEFRQELPKTMVGKILRRVLVEEERKATSE</sequence>
<dbReference type="CDD" id="cd05936">
    <property type="entry name" value="FC-FACS_FadD_like"/>
    <property type="match status" value="1"/>
</dbReference>
<evidence type="ECO:0000256" key="1">
    <source>
        <dbReference type="ARBA" id="ARBA00006432"/>
    </source>
</evidence>
<reference evidence="6" key="1">
    <citation type="submission" date="2018-02" db="EMBL/GenBank/DDBJ databases">
        <title>Genome sequence of Desulfocucumis palustris strain NAW-5.</title>
        <authorList>
            <person name="Watanabe M."/>
            <person name="Kojima H."/>
            <person name="Fukui M."/>
        </authorList>
    </citation>
    <scope>NUCLEOTIDE SEQUENCE [LARGE SCALE GENOMIC DNA]</scope>
    <source>
        <strain evidence="6">NAW-5</strain>
    </source>
</reference>
<dbReference type="EMBL" id="BFAV01000073">
    <property type="protein sequence ID" value="GBF33053.1"/>
    <property type="molecule type" value="Genomic_DNA"/>
</dbReference>
<name>A0A2L2XBJ2_9FIRM</name>
<dbReference type="PROSITE" id="PS00455">
    <property type="entry name" value="AMP_BINDING"/>
    <property type="match status" value="1"/>
</dbReference>
<evidence type="ECO:0000259" key="3">
    <source>
        <dbReference type="Pfam" id="PF00501"/>
    </source>
</evidence>
<dbReference type="OrthoDB" id="9778383at2"/>
<accession>A0A2L2XBJ2</accession>
<evidence type="ECO:0000313" key="6">
    <source>
        <dbReference type="Proteomes" id="UP000239549"/>
    </source>
</evidence>
<dbReference type="InterPro" id="IPR045851">
    <property type="entry name" value="AMP-bd_C_sf"/>
</dbReference>
<dbReference type="FunFam" id="3.30.300.30:FF:000008">
    <property type="entry name" value="2,3-dihydroxybenzoate-AMP ligase"/>
    <property type="match status" value="1"/>
</dbReference>
<dbReference type="AlphaFoldDB" id="A0A2L2XBJ2"/>
<dbReference type="Pfam" id="PF13193">
    <property type="entry name" value="AMP-binding_C"/>
    <property type="match status" value="1"/>
</dbReference>
<keyword evidence="2 5" id="KW-0436">Ligase</keyword>
<dbReference type="PANTHER" id="PTHR43767:SF12">
    <property type="entry name" value="AMP-DEPENDENT SYNTHETASE AND LIGASE"/>
    <property type="match status" value="1"/>
</dbReference>
<dbReference type="Gene3D" id="3.30.300.30">
    <property type="match status" value="1"/>
</dbReference>
<dbReference type="Proteomes" id="UP000239549">
    <property type="component" value="Unassembled WGS sequence"/>
</dbReference>
<evidence type="ECO:0000313" key="5">
    <source>
        <dbReference type="EMBL" id="GBF33053.1"/>
    </source>
</evidence>
<organism evidence="5 6">
    <name type="scientific">Desulfocucumis palustris</name>
    <dbReference type="NCBI Taxonomy" id="1898651"/>
    <lineage>
        <taxon>Bacteria</taxon>
        <taxon>Bacillati</taxon>
        <taxon>Bacillota</taxon>
        <taxon>Clostridia</taxon>
        <taxon>Eubacteriales</taxon>
        <taxon>Desulfocucumaceae</taxon>
        <taxon>Desulfocucumis</taxon>
    </lineage>
</organism>
<dbReference type="InterPro" id="IPR020845">
    <property type="entry name" value="AMP-binding_CS"/>
</dbReference>
<dbReference type="GO" id="GO:0016877">
    <property type="term" value="F:ligase activity, forming carbon-sulfur bonds"/>
    <property type="evidence" value="ECO:0007669"/>
    <property type="project" value="UniProtKB-ARBA"/>
</dbReference>
<evidence type="ECO:0000259" key="4">
    <source>
        <dbReference type="Pfam" id="PF13193"/>
    </source>
</evidence>
<dbReference type="InterPro" id="IPR025110">
    <property type="entry name" value="AMP-bd_C"/>
</dbReference>
<feature type="domain" description="AMP-dependent synthetase/ligase" evidence="3">
    <location>
        <begin position="32"/>
        <end position="420"/>
    </location>
</feature>
<keyword evidence="6" id="KW-1185">Reference proteome</keyword>
<evidence type="ECO:0000256" key="2">
    <source>
        <dbReference type="ARBA" id="ARBA00022598"/>
    </source>
</evidence>
<dbReference type="SUPFAM" id="SSF56801">
    <property type="entry name" value="Acetyl-CoA synthetase-like"/>
    <property type="match status" value="1"/>
</dbReference>
<dbReference type="PANTHER" id="PTHR43767">
    <property type="entry name" value="LONG-CHAIN-FATTY-ACID--COA LIGASE"/>
    <property type="match status" value="1"/>
</dbReference>
<comment type="caution">
    <text evidence="5">The sequence shown here is derived from an EMBL/GenBank/DDBJ whole genome shotgun (WGS) entry which is preliminary data.</text>
</comment>
<dbReference type="Pfam" id="PF00501">
    <property type="entry name" value="AMP-binding"/>
    <property type="match status" value="1"/>
</dbReference>
<feature type="domain" description="AMP-binding enzyme C-terminal" evidence="4">
    <location>
        <begin position="470"/>
        <end position="545"/>
    </location>
</feature>
<dbReference type="InterPro" id="IPR050237">
    <property type="entry name" value="ATP-dep_AMP-bd_enzyme"/>
</dbReference>
<dbReference type="InterPro" id="IPR000873">
    <property type="entry name" value="AMP-dep_synth/lig_dom"/>
</dbReference>
<dbReference type="Gene3D" id="3.40.50.12780">
    <property type="entry name" value="N-terminal domain of ligase-like"/>
    <property type="match status" value="1"/>
</dbReference>
<dbReference type="FunFam" id="3.40.50.12780:FF:000003">
    <property type="entry name" value="Long-chain-fatty-acid--CoA ligase FadD"/>
    <property type="match status" value="1"/>
</dbReference>
<comment type="similarity">
    <text evidence="1">Belongs to the ATP-dependent AMP-binding enzyme family.</text>
</comment>